<dbReference type="OrthoDB" id="2420608at2759"/>
<sequence>MFHSRKQKKNASKKKNKNISKKFNKTKITTKGSSVEVKSQDPADYCLYQSQCRLKAAWANIIKRYKDISAEETDVIDLSTEEVVVDRGILQKESESNEISCYEESSGNVTNMEETFETFEVFNNDDSYSKKELLVTRDEQLDSEIALSVDTTSSSQRTESISQSDQSRLKIYSFDTFDSGHDSEFYDSDDEEMCAQLKSLDYVQQDTIDFALNYYQVEPIDYSQQETFQFPPVALTKEQQRLWLEPASEDYVELSTWTGTYSGFLN</sequence>
<protein>
    <submittedName>
        <fullName evidence="2">513_t:CDS:1</fullName>
    </submittedName>
</protein>
<accession>A0A9W4SYW6</accession>
<dbReference type="Gene3D" id="1.10.20.10">
    <property type="entry name" value="Histone, subunit A"/>
    <property type="match status" value="1"/>
</dbReference>
<organism evidence="2 3">
    <name type="scientific">Funneliformis geosporum</name>
    <dbReference type="NCBI Taxonomy" id="1117311"/>
    <lineage>
        <taxon>Eukaryota</taxon>
        <taxon>Fungi</taxon>
        <taxon>Fungi incertae sedis</taxon>
        <taxon>Mucoromycota</taxon>
        <taxon>Glomeromycotina</taxon>
        <taxon>Glomeromycetes</taxon>
        <taxon>Glomerales</taxon>
        <taxon>Glomeraceae</taxon>
        <taxon>Funneliformis</taxon>
    </lineage>
</organism>
<dbReference type="Proteomes" id="UP001153678">
    <property type="component" value="Unassembled WGS sequence"/>
</dbReference>
<feature type="region of interest" description="Disordered" evidence="1">
    <location>
        <begin position="1"/>
        <end position="34"/>
    </location>
</feature>
<proteinExistence type="predicted"/>
<keyword evidence="3" id="KW-1185">Reference proteome</keyword>
<evidence type="ECO:0000256" key="1">
    <source>
        <dbReference type="SAM" id="MobiDB-lite"/>
    </source>
</evidence>
<dbReference type="Pfam" id="PF10384">
    <property type="entry name" value="Scm3"/>
    <property type="match status" value="1"/>
</dbReference>
<dbReference type="EMBL" id="CAMKVN010003916">
    <property type="protein sequence ID" value="CAI2185909.1"/>
    <property type="molecule type" value="Genomic_DNA"/>
</dbReference>
<evidence type="ECO:0000313" key="3">
    <source>
        <dbReference type="Proteomes" id="UP001153678"/>
    </source>
</evidence>
<dbReference type="InterPro" id="IPR009072">
    <property type="entry name" value="Histone-fold"/>
</dbReference>
<dbReference type="InterPro" id="IPR018465">
    <property type="entry name" value="Scm3/HJURP"/>
</dbReference>
<evidence type="ECO:0000313" key="2">
    <source>
        <dbReference type="EMBL" id="CAI2185909.1"/>
    </source>
</evidence>
<gene>
    <name evidence="2" type="ORF">FWILDA_LOCUS12312</name>
</gene>
<reference evidence="2" key="1">
    <citation type="submission" date="2022-08" db="EMBL/GenBank/DDBJ databases">
        <authorList>
            <person name="Kallberg Y."/>
            <person name="Tangrot J."/>
            <person name="Rosling A."/>
        </authorList>
    </citation>
    <scope>NUCLEOTIDE SEQUENCE</scope>
    <source>
        <strain evidence="2">Wild A</strain>
    </source>
</reference>
<dbReference type="AlphaFoldDB" id="A0A9W4SYW6"/>
<name>A0A9W4SYW6_9GLOM</name>
<comment type="caution">
    <text evidence="2">The sequence shown here is derived from an EMBL/GenBank/DDBJ whole genome shotgun (WGS) entry which is preliminary data.</text>
</comment>
<dbReference type="GO" id="GO:0046982">
    <property type="term" value="F:protein heterodimerization activity"/>
    <property type="evidence" value="ECO:0007669"/>
    <property type="project" value="InterPro"/>
</dbReference>
<dbReference type="GO" id="GO:0042393">
    <property type="term" value="F:histone binding"/>
    <property type="evidence" value="ECO:0007669"/>
    <property type="project" value="InterPro"/>
</dbReference>
<feature type="compositionally biased region" description="Basic residues" evidence="1">
    <location>
        <begin position="1"/>
        <end position="25"/>
    </location>
</feature>
<dbReference type="GO" id="GO:0005634">
    <property type="term" value="C:nucleus"/>
    <property type="evidence" value="ECO:0007669"/>
    <property type="project" value="InterPro"/>
</dbReference>